<dbReference type="EMBL" id="CZBY01000011">
    <property type="protein sequence ID" value="CUQ87621.1"/>
    <property type="molecule type" value="Genomic_DNA"/>
</dbReference>
<dbReference type="InterPro" id="IPR007211">
    <property type="entry name" value="DUF378"/>
</dbReference>
<gene>
    <name evidence="2" type="ORF">ERS852540_01545</name>
</gene>
<dbReference type="Pfam" id="PF04070">
    <property type="entry name" value="DUF378"/>
    <property type="match status" value="1"/>
</dbReference>
<reference evidence="2 3" key="1">
    <citation type="submission" date="2015-09" db="EMBL/GenBank/DDBJ databases">
        <authorList>
            <consortium name="Pathogen Informatics"/>
        </authorList>
    </citation>
    <scope>NUCLEOTIDE SEQUENCE [LARGE SCALE GENOMIC DNA]</scope>
    <source>
        <strain evidence="2 3">2789STDY5834928</strain>
    </source>
</reference>
<organism evidence="2 3">
    <name type="scientific">[Eubacterium] siraeum</name>
    <dbReference type="NCBI Taxonomy" id="39492"/>
    <lineage>
        <taxon>Bacteria</taxon>
        <taxon>Bacillati</taxon>
        <taxon>Bacillota</taxon>
        <taxon>Clostridia</taxon>
        <taxon>Eubacteriales</taxon>
        <taxon>Oscillospiraceae</taxon>
        <taxon>Oscillospiraceae incertae sedis</taxon>
    </lineage>
</organism>
<sequence>MLDKIALFILLVGGINWGLVGLFGFDIIAWAFGGSASVMSRILYIVVALAAIWCISLFFRQNEIISTSRDKDRINN</sequence>
<feature type="transmembrane region" description="Helical" evidence="1">
    <location>
        <begin position="7"/>
        <end position="32"/>
    </location>
</feature>
<name>A0A174ZUU1_9FIRM</name>
<evidence type="ECO:0000313" key="3">
    <source>
        <dbReference type="Proteomes" id="UP000095662"/>
    </source>
</evidence>
<evidence type="ECO:0000313" key="2">
    <source>
        <dbReference type="EMBL" id="CUQ87621.1"/>
    </source>
</evidence>
<accession>A0A174ZUU1</accession>
<dbReference type="PANTHER" id="PTHR37304">
    <property type="entry name" value="MEMBRANE PROTEIN-RELATED"/>
    <property type="match status" value="1"/>
</dbReference>
<feature type="transmembrane region" description="Helical" evidence="1">
    <location>
        <begin position="38"/>
        <end position="59"/>
    </location>
</feature>
<dbReference type="PANTHER" id="PTHR37304:SF1">
    <property type="entry name" value="MEMBRANE PROTEIN"/>
    <property type="match status" value="1"/>
</dbReference>
<dbReference type="Proteomes" id="UP000095662">
    <property type="component" value="Unassembled WGS sequence"/>
</dbReference>
<dbReference type="AlphaFoldDB" id="A0A174ZUU1"/>
<keyword evidence="1" id="KW-0812">Transmembrane</keyword>
<keyword evidence="1" id="KW-1133">Transmembrane helix</keyword>
<dbReference type="OrthoDB" id="9812136at2"/>
<keyword evidence="1" id="KW-0472">Membrane</keyword>
<evidence type="ECO:0000256" key="1">
    <source>
        <dbReference type="SAM" id="Phobius"/>
    </source>
</evidence>
<proteinExistence type="predicted"/>
<protein>
    <submittedName>
        <fullName evidence="2">Domain of uncharacterized function (DUF378)</fullName>
    </submittedName>
</protein>